<dbReference type="AlphaFoldDB" id="W0LKS5"/>
<evidence type="ECO:0000313" key="2">
    <source>
        <dbReference type="Proteomes" id="UP000019030"/>
    </source>
</evidence>
<organism evidence="1 2">
    <name type="scientific">Chania multitudinisentens RB-25</name>
    <dbReference type="NCBI Taxonomy" id="1441930"/>
    <lineage>
        <taxon>Bacteria</taxon>
        <taxon>Pseudomonadati</taxon>
        <taxon>Pseudomonadota</taxon>
        <taxon>Gammaproteobacteria</taxon>
        <taxon>Enterobacterales</taxon>
        <taxon>Yersiniaceae</taxon>
        <taxon>Chania</taxon>
    </lineage>
</organism>
<evidence type="ECO:0000313" key="1">
    <source>
        <dbReference type="EMBL" id="AHG22912.1"/>
    </source>
</evidence>
<gene>
    <name evidence="1" type="ORF">Z042_19090</name>
</gene>
<dbReference type="EMBL" id="CP007044">
    <property type="protein sequence ID" value="AHG22912.1"/>
    <property type="molecule type" value="Genomic_DNA"/>
</dbReference>
<dbReference type="HOGENOM" id="CLU_2939236_0_0_6"/>
<reference evidence="1 2" key="2">
    <citation type="submission" date="2015-03" db="EMBL/GenBank/DDBJ databases">
        <authorList>
            <person name="Chan K.-G."/>
        </authorList>
    </citation>
    <scope>NUCLEOTIDE SEQUENCE [LARGE SCALE GENOMIC DNA]</scope>
    <source>
        <strain evidence="1 2">RB-25</strain>
    </source>
</reference>
<reference evidence="1 2" key="1">
    <citation type="submission" date="2014-01" db="EMBL/GenBank/DDBJ databases">
        <title>Isolation of Serratia multitudinisentens RB-25 from Ex-Landfill site.</title>
        <authorList>
            <person name="Robson E.H.J."/>
        </authorList>
    </citation>
    <scope>NUCLEOTIDE SEQUENCE [LARGE SCALE GENOMIC DNA]</scope>
    <source>
        <strain evidence="1 2">RB-25</strain>
    </source>
</reference>
<proteinExistence type="predicted"/>
<sequence>MHEIAANNAVTSREKGRFILLHLFRRRLANFGIYVKKQRILLFLYQISNFEYNSLDIGDL</sequence>
<dbReference type="KEGG" id="sfo:Z042_19090"/>
<dbReference type="Proteomes" id="UP000019030">
    <property type="component" value="Chromosome"/>
</dbReference>
<accession>W0LKS5</accession>
<protein>
    <submittedName>
        <fullName evidence="1">Uncharacterized protein</fullName>
    </submittedName>
</protein>
<name>W0LKS5_9GAMM</name>
<dbReference type="PATRIC" id="fig|1441930.4.peg.3774"/>
<keyword evidence="2" id="KW-1185">Reference proteome</keyword>